<dbReference type="AlphaFoldDB" id="A0A485L8S2"/>
<accession>A0A485L8S2</accession>
<dbReference type="InterPro" id="IPR011011">
    <property type="entry name" value="Znf_FYVE_PHD"/>
</dbReference>
<evidence type="ECO:0000313" key="2">
    <source>
        <dbReference type="EMBL" id="VFT94326.1"/>
    </source>
</evidence>
<protein>
    <submittedName>
        <fullName evidence="2">Aste57867_17575 protein</fullName>
    </submittedName>
</protein>
<keyword evidence="3" id="KW-1185">Reference proteome</keyword>
<organism evidence="2 3">
    <name type="scientific">Aphanomyces stellatus</name>
    <dbReference type="NCBI Taxonomy" id="120398"/>
    <lineage>
        <taxon>Eukaryota</taxon>
        <taxon>Sar</taxon>
        <taxon>Stramenopiles</taxon>
        <taxon>Oomycota</taxon>
        <taxon>Saprolegniomycetes</taxon>
        <taxon>Saprolegniales</taxon>
        <taxon>Verrucalvaceae</taxon>
        <taxon>Aphanomyces</taxon>
    </lineage>
</organism>
<dbReference type="EMBL" id="VJMH01006197">
    <property type="protein sequence ID" value="KAF0691151.1"/>
    <property type="molecule type" value="Genomic_DNA"/>
</dbReference>
<reference evidence="2 3" key="1">
    <citation type="submission" date="2019-03" db="EMBL/GenBank/DDBJ databases">
        <authorList>
            <person name="Gaulin E."/>
            <person name="Dumas B."/>
        </authorList>
    </citation>
    <scope>NUCLEOTIDE SEQUENCE [LARGE SCALE GENOMIC DNA]</scope>
    <source>
        <strain evidence="2">CBS 568.67</strain>
    </source>
</reference>
<dbReference type="InterPro" id="IPR013083">
    <property type="entry name" value="Znf_RING/FYVE/PHD"/>
</dbReference>
<dbReference type="Gene3D" id="3.30.40.10">
    <property type="entry name" value="Zinc/RING finger domain, C3HC4 (zinc finger)"/>
    <property type="match status" value="1"/>
</dbReference>
<sequence>MYALYVMAKGIQKDEMLAKSKGAATDPTATTIPAPTVTLAPPRMRRTKPCSLCQTPVSRHTKVTCFLCESRVCKACTSHGCLAGERHMQRLCMACSNDMFTLNKDMRLHLHEWTYLLQKQTSALA</sequence>
<dbReference type="SUPFAM" id="SSF57903">
    <property type="entry name" value="FYVE/PHD zinc finger"/>
    <property type="match status" value="1"/>
</dbReference>
<dbReference type="EMBL" id="CAADRA010006218">
    <property type="protein sequence ID" value="VFT94326.1"/>
    <property type="molecule type" value="Genomic_DNA"/>
</dbReference>
<proteinExistence type="predicted"/>
<name>A0A485L8S2_9STRA</name>
<evidence type="ECO:0000313" key="3">
    <source>
        <dbReference type="Proteomes" id="UP000332933"/>
    </source>
</evidence>
<reference evidence="1" key="2">
    <citation type="submission" date="2019-06" db="EMBL/GenBank/DDBJ databases">
        <title>Genomics analysis of Aphanomyces spp. identifies a new class of oomycete effector associated with host adaptation.</title>
        <authorList>
            <person name="Gaulin E."/>
        </authorList>
    </citation>
    <scope>NUCLEOTIDE SEQUENCE</scope>
    <source>
        <strain evidence="1">CBS 578.67</strain>
    </source>
</reference>
<gene>
    <name evidence="2" type="primary">Aste57867_17575</name>
    <name evidence="1" type="ORF">As57867_017515</name>
    <name evidence="2" type="ORF">ASTE57867_17575</name>
</gene>
<dbReference type="Proteomes" id="UP000332933">
    <property type="component" value="Unassembled WGS sequence"/>
</dbReference>
<evidence type="ECO:0000313" key="1">
    <source>
        <dbReference type="EMBL" id="KAF0691151.1"/>
    </source>
</evidence>